<dbReference type="EMBL" id="FN869859">
    <property type="protein sequence ID" value="CCC82269.1"/>
    <property type="molecule type" value="Genomic_DNA"/>
</dbReference>
<dbReference type="Pfam" id="PF00571">
    <property type="entry name" value="CBS"/>
    <property type="match status" value="6"/>
</dbReference>
<feature type="domain" description="CBS" evidence="3">
    <location>
        <begin position="240"/>
        <end position="296"/>
    </location>
</feature>
<dbReference type="InterPro" id="IPR046342">
    <property type="entry name" value="CBS_dom_sf"/>
</dbReference>
<dbReference type="AlphaFoldDB" id="G4RL24"/>
<keyword evidence="5" id="KW-1185">Reference proteome</keyword>
<dbReference type="PaxDb" id="768679-TTX_1648"/>
<dbReference type="InterPro" id="IPR051462">
    <property type="entry name" value="CBS_domain-containing"/>
</dbReference>
<dbReference type="STRING" id="768679.TTX_1648"/>
<dbReference type="Gene3D" id="3.10.580.10">
    <property type="entry name" value="CBS-domain"/>
    <property type="match status" value="4"/>
</dbReference>
<dbReference type="CDD" id="cd02205">
    <property type="entry name" value="CBS_pair_SF"/>
    <property type="match status" value="4"/>
</dbReference>
<dbReference type="RefSeq" id="WP_014127523.1">
    <property type="nucleotide sequence ID" value="NC_016070.1"/>
</dbReference>
<organism evidence="4 5">
    <name type="scientific">Thermoproteus tenax (strain ATCC 35583 / DSM 2078 / JCM 9277 / NBRC 100435 / Kra 1)</name>
    <dbReference type="NCBI Taxonomy" id="768679"/>
    <lineage>
        <taxon>Archaea</taxon>
        <taxon>Thermoproteota</taxon>
        <taxon>Thermoprotei</taxon>
        <taxon>Thermoproteales</taxon>
        <taxon>Thermoproteaceae</taxon>
        <taxon>Thermoproteus</taxon>
    </lineage>
</organism>
<feature type="domain" description="CBS" evidence="3">
    <location>
        <begin position="335"/>
        <end position="395"/>
    </location>
</feature>
<evidence type="ECO:0000313" key="4">
    <source>
        <dbReference type="EMBL" id="CCC82269.1"/>
    </source>
</evidence>
<feature type="domain" description="CBS" evidence="3">
    <location>
        <begin position="89"/>
        <end position="147"/>
    </location>
</feature>
<sequence>MEKAEVRAAERAEAAPKPPHLVKDILEYPGVRVVPSHSLKAVWKYFREFPHDILPVFRNAFSDLIEGVIYPNTVLLLKDKADDRRVGEVVNKAVSISLGATVEEAYKLLRDRRTPGAIVLDDEGKYVGIVTLRGLLEAVKQMQPKARSVNAVYSEFGAAVQRIEENRDIGEIMKKIAGGDADGAVVVNKRGLVAGVITVWDFIRSSIWLRPRREPRPIFGKGVSRGSSAEAKAPAAKAVMSTGVPIVTPRTPIEDAAQAMATLGVYVLPVVDKDGRAIGALTAFDVLKAYFEGPKEGREDLEPERPIKGAEELKPSALEPKPVKFATGVRARDILRSDVPTVSLFDSISHIRRVMVKTDAPIVAVVNEDRKIVGLISRRDMLFYLAEKSLGYWKVQKGKKLVLKENVMPGEQAKLLREEGTASDVMRVDVPKLSADASAEEIAYHMLAAGTDYVLIVDNSGEPLGVITRDDLVKVYAERGREEATVAELMSPADIVTVTPFHSVSHVVEKMKKYELDGILVVEGSDVRGAIVDNKLTLTPIEESLRGERVFIITRSGSKKGGSERLRYPKASPLTASDIMDEPPPTITANEAARATAARVLRHGVVAVFDQQGRLIGALTGFDLVRDLARAYATSKAEIAKRVEA</sequence>
<evidence type="ECO:0000313" key="5">
    <source>
        <dbReference type="Proteomes" id="UP000002654"/>
    </source>
</evidence>
<dbReference type="SMART" id="SM00116">
    <property type="entry name" value="CBS"/>
    <property type="match status" value="7"/>
</dbReference>
<dbReference type="eggNOG" id="arCOG00602">
    <property type="taxonomic scope" value="Archaea"/>
</dbReference>
<name>G4RL24_THETK</name>
<proteinExistence type="predicted"/>
<evidence type="ECO:0000259" key="3">
    <source>
        <dbReference type="PROSITE" id="PS51371"/>
    </source>
</evidence>
<dbReference type="PANTHER" id="PTHR48108:SF6">
    <property type="entry name" value="CBS DOMAIN-CONTAINING PROTEIN CBSX1, CHLOROPLASTIC"/>
    <property type="match status" value="1"/>
</dbReference>
<dbReference type="Proteomes" id="UP000002654">
    <property type="component" value="Chromosome"/>
</dbReference>
<gene>
    <name evidence="4" type="ordered locus">TTX_1648</name>
</gene>
<dbReference type="GeneID" id="11262527"/>
<dbReference type="SUPFAM" id="SSF54631">
    <property type="entry name" value="CBS-domain pair"/>
    <property type="match status" value="4"/>
</dbReference>
<dbReference type="KEGG" id="ttn:TTX_1648"/>
<dbReference type="OrthoDB" id="8919at2157"/>
<dbReference type="PROSITE" id="PS51371">
    <property type="entry name" value="CBS"/>
    <property type="match status" value="4"/>
</dbReference>
<dbReference type="InterPro" id="IPR000644">
    <property type="entry name" value="CBS_dom"/>
</dbReference>
<dbReference type="PATRIC" id="fig|768679.9.peg.1668"/>
<protein>
    <submittedName>
        <fullName evidence="4">Multiple CBS domains containing protein</fullName>
    </submittedName>
</protein>
<feature type="domain" description="CBS" evidence="3">
    <location>
        <begin position="426"/>
        <end position="483"/>
    </location>
</feature>
<evidence type="ECO:0000256" key="2">
    <source>
        <dbReference type="PROSITE-ProRule" id="PRU00703"/>
    </source>
</evidence>
<reference evidence="4 5" key="1">
    <citation type="journal article" date="2011" name="PLoS ONE">
        <title>The complete genome sequence of Thermoproteus tenax: a physiologically versatile member of the Crenarchaeota.</title>
        <authorList>
            <person name="Siebers B."/>
            <person name="Zaparty M."/>
            <person name="Raddatz G."/>
            <person name="Tjaden B."/>
            <person name="Albers S.V."/>
            <person name="Bell S.D."/>
            <person name="Blombach F."/>
            <person name="Kletzin A."/>
            <person name="Kyrpides N."/>
            <person name="Lanz C."/>
            <person name="Plagens A."/>
            <person name="Rampp M."/>
            <person name="Rosinus A."/>
            <person name="von Jan M."/>
            <person name="Makarova K.S."/>
            <person name="Klenk H.P."/>
            <person name="Schuster S.C."/>
            <person name="Hensel R."/>
        </authorList>
    </citation>
    <scope>NUCLEOTIDE SEQUENCE [LARGE SCALE GENOMIC DNA]</scope>
    <source>
        <strain evidence="5">ATCC 35583 / DSM 2078 / JCM 9277 / NBRC 100435 / Kra 1</strain>
    </source>
</reference>
<evidence type="ECO:0000256" key="1">
    <source>
        <dbReference type="ARBA" id="ARBA00022737"/>
    </source>
</evidence>
<dbReference type="HOGENOM" id="CLU_431909_0_0_2"/>
<keyword evidence="1" id="KW-0677">Repeat</keyword>
<keyword evidence="2" id="KW-0129">CBS domain</keyword>
<accession>G4RL24</accession>
<dbReference type="PANTHER" id="PTHR48108">
    <property type="entry name" value="CBS DOMAIN-CONTAINING PROTEIN CBSX2, CHLOROPLASTIC"/>
    <property type="match status" value="1"/>
</dbReference>